<feature type="coiled-coil region" evidence="2">
    <location>
        <begin position="159"/>
        <end position="294"/>
    </location>
</feature>
<feature type="domain" description="SKICH" evidence="4">
    <location>
        <begin position="31"/>
        <end position="134"/>
    </location>
</feature>
<dbReference type="InterPro" id="IPR051002">
    <property type="entry name" value="UBA_autophagy_assoc_protein"/>
</dbReference>
<dbReference type="Gene3D" id="6.20.250.40">
    <property type="match status" value="1"/>
</dbReference>
<evidence type="ECO:0000313" key="6">
    <source>
        <dbReference type="Proteomes" id="UP001347796"/>
    </source>
</evidence>
<dbReference type="PANTHER" id="PTHR31915:SF6">
    <property type="entry name" value="SKICH DOMAIN-CONTAINING PROTEIN"/>
    <property type="match status" value="1"/>
</dbReference>
<keyword evidence="6" id="KW-1185">Reference proteome</keyword>
<dbReference type="PANTHER" id="PTHR31915">
    <property type="entry name" value="SKICH DOMAIN-CONTAINING PROTEIN"/>
    <property type="match status" value="1"/>
</dbReference>
<sequence length="896" mass="102541">MENNNSETVDTSDAAMATSNSKMQRSAYAAVIFLNVAEMYPADAHVECKYTLTNDIIPSTRDWVGLYKVGWMSANDYYYYEWAPSPKDYKPQTEAQAEILFQAYNLPNDDGEFYQFCYVASSGQIRGASTPFQFKRPSANDFVEIHDFENDMMIVKEKKSYLEENLKEASLQKAALIQEKQEMNKELKDLKNSLKELEKQLNHQESLNKKLKTQLSEKCEELEVNNHKTHELIQLNQQSDSNIMELTQEKAIVEEKIVLLTAEIVAVKDRMKVLQNEKDELEGQNKLLKEETDMVKSHLTLSEGKASNLAREITVMQKKIEDNERYIAACQMEIATLKSALHQQTVKTEQQHHAMASNVDTAEKLQEKLRNTEDKLEAAVKIKEIMSNEMSAYSIANDDLKKELDTCRSENLELKKDVERMETEFANEAVLLRTENESMQADLKQIVTEKEELQKEIIILQEEKTANLTTASMYALQLANNSLTERHKLMEVELEKKEAKAKTLQKEAASLENELRREIEDLKERIIMCSDAYKQLYKENMKLQKKCKHCRSRITGDKTERSSATEVEQLQKDPSVASAESVTYIMTSQYNTDNENKSSSPDTDSNTGADIKAKMVKFKKMYHAEHFKYESMQREHLEEMRKKDSEIQNLKITMRSRTTELEHKHMSCTSFLAEKDKQIEELNHTIRDLKMENSSLRMSDNGSVNDMKYVAQPYQFVYGNPYLQQRETFRSSKDGPINQLPPLIYPHIPVRQSQPCFVPPDPLSEGESTDGLPAPISPTVLPSAKAAAVRAACFSNTDDQTDMNFVDARNYFDKTVPSAPFDLDEDKFVDAKGVGMKICPGCNMSFSPDISDADFEQHVLTHSGRICPVCNHLADENTTDTDFNYHVNGCIDKENN</sequence>
<evidence type="ECO:0000256" key="2">
    <source>
        <dbReference type="SAM" id="Coils"/>
    </source>
</evidence>
<dbReference type="InterPro" id="IPR041611">
    <property type="entry name" value="SKICH"/>
</dbReference>
<evidence type="ECO:0000256" key="1">
    <source>
        <dbReference type="ARBA" id="ARBA00023054"/>
    </source>
</evidence>
<evidence type="ECO:0000313" key="5">
    <source>
        <dbReference type="EMBL" id="KAK6181479.1"/>
    </source>
</evidence>
<dbReference type="AlphaFoldDB" id="A0AAN8JTA8"/>
<feature type="coiled-coil region" evidence="2">
    <location>
        <begin position="672"/>
        <end position="699"/>
    </location>
</feature>
<gene>
    <name evidence="5" type="ORF">SNE40_009322</name>
</gene>
<dbReference type="Pfam" id="PF17751">
    <property type="entry name" value="SKICH"/>
    <property type="match status" value="1"/>
</dbReference>
<evidence type="ECO:0000259" key="4">
    <source>
        <dbReference type="Pfam" id="PF17751"/>
    </source>
</evidence>
<keyword evidence="1 2" id="KW-0175">Coiled coil</keyword>
<protein>
    <recommendedName>
        <fullName evidence="4">SKICH domain-containing protein</fullName>
    </recommendedName>
</protein>
<dbReference type="EMBL" id="JAZGQO010000007">
    <property type="protein sequence ID" value="KAK6181479.1"/>
    <property type="molecule type" value="Genomic_DNA"/>
</dbReference>
<evidence type="ECO:0000256" key="3">
    <source>
        <dbReference type="SAM" id="MobiDB-lite"/>
    </source>
</evidence>
<accession>A0AAN8JTA8</accession>
<feature type="region of interest" description="Disordered" evidence="3">
    <location>
        <begin position="589"/>
        <end position="608"/>
    </location>
</feature>
<organism evidence="5 6">
    <name type="scientific">Patella caerulea</name>
    <name type="common">Rayed Mediterranean limpet</name>
    <dbReference type="NCBI Taxonomy" id="87958"/>
    <lineage>
        <taxon>Eukaryota</taxon>
        <taxon>Metazoa</taxon>
        <taxon>Spiralia</taxon>
        <taxon>Lophotrochozoa</taxon>
        <taxon>Mollusca</taxon>
        <taxon>Gastropoda</taxon>
        <taxon>Patellogastropoda</taxon>
        <taxon>Patelloidea</taxon>
        <taxon>Patellidae</taxon>
        <taxon>Patella</taxon>
    </lineage>
</organism>
<dbReference type="Proteomes" id="UP001347796">
    <property type="component" value="Unassembled WGS sequence"/>
</dbReference>
<reference evidence="5 6" key="1">
    <citation type="submission" date="2024-01" db="EMBL/GenBank/DDBJ databases">
        <title>The genome of the rayed Mediterranean limpet Patella caerulea (Linnaeus, 1758).</title>
        <authorList>
            <person name="Anh-Thu Weber A."/>
            <person name="Halstead-Nussloch G."/>
        </authorList>
    </citation>
    <scope>NUCLEOTIDE SEQUENCE [LARGE SCALE GENOMIC DNA]</scope>
    <source>
        <strain evidence="5">AATW-2023a</strain>
        <tissue evidence="5">Whole specimen</tissue>
    </source>
</reference>
<dbReference type="Gene3D" id="2.60.40.2840">
    <property type="match status" value="1"/>
</dbReference>
<name>A0AAN8JTA8_PATCE</name>
<feature type="coiled-coil region" evidence="2">
    <location>
        <begin position="355"/>
        <end position="532"/>
    </location>
</feature>
<comment type="caution">
    <text evidence="5">The sequence shown here is derived from an EMBL/GenBank/DDBJ whole genome shotgun (WGS) entry which is preliminary data.</text>
</comment>
<proteinExistence type="predicted"/>